<organism evidence="1 2">
    <name type="scientific">Acaulospora morrowiae</name>
    <dbReference type="NCBI Taxonomy" id="94023"/>
    <lineage>
        <taxon>Eukaryota</taxon>
        <taxon>Fungi</taxon>
        <taxon>Fungi incertae sedis</taxon>
        <taxon>Mucoromycota</taxon>
        <taxon>Glomeromycotina</taxon>
        <taxon>Glomeromycetes</taxon>
        <taxon>Diversisporales</taxon>
        <taxon>Acaulosporaceae</taxon>
        <taxon>Acaulospora</taxon>
    </lineage>
</organism>
<gene>
    <name evidence="1" type="ORF">AMORRO_LOCUS16164</name>
</gene>
<reference evidence="1" key="1">
    <citation type="submission" date="2021-06" db="EMBL/GenBank/DDBJ databases">
        <authorList>
            <person name="Kallberg Y."/>
            <person name="Tangrot J."/>
            <person name="Rosling A."/>
        </authorList>
    </citation>
    <scope>NUCLEOTIDE SEQUENCE</scope>
    <source>
        <strain evidence="1">CL551</strain>
    </source>
</reference>
<keyword evidence="2" id="KW-1185">Reference proteome</keyword>
<proteinExistence type="predicted"/>
<dbReference type="AlphaFoldDB" id="A0A9N9J6C6"/>
<dbReference type="Proteomes" id="UP000789342">
    <property type="component" value="Unassembled WGS sequence"/>
</dbReference>
<evidence type="ECO:0000313" key="2">
    <source>
        <dbReference type="Proteomes" id="UP000789342"/>
    </source>
</evidence>
<evidence type="ECO:0000313" key="1">
    <source>
        <dbReference type="EMBL" id="CAG8764528.1"/>
    </source>
</evidence>
<name>A0A9N9J6C6_9GLOM</name>
<protein>
    <submittedName>
        <fullName evidence="1">9143_t:CDS:1</fullName>
    </submittedName>
</protein>
<accession>A0A9N9J6C6</accession>
<sequence length="50" mass="5797">TEVMREIIKLGLNYGLHVSWDKLNISTFEDTHTFTLERKTKTPLPPLNTP</sequence>
<feature type="non-terminal residue" evidence="1">
    <location>
        <position position="1"/>
    </location>
</feature>
<feature type="non-terminal residue" evidence="1">
    <location>
        <position position="50"/>
    </location>
</feature>
<comment type="caution">
    <text evidence="1">The sequence shown here is derived from an EMBL/GenBank/DDBJ whole genome shotgun (WGS) entry which is preliminary data.</text>
</comment>
<dbReference type="EMBL" id="CAJVPV010042784">
    <property type="protein sequence ID" value="CAG8764528.1"/>
    <property type="molecule type" value="Genomic_DNA"/>
</dbReference>